<proteinExistence type="inferred from homology"/>
<dbReference type="STRING" id="1245469.S58_35160"/>
<evidence type="ECO:0000256" key="2">
    <source>
        <dbReference type="PIRSR" id="PIRSR006386-1"/>
    </source>
</evidence>
<dbReference type="GO" id="GO:0004602">
    <property type="term" value="F:glutathione peroxidase activity"/>
    <property type="evidence" value="ECO:0007669"/>
    <property type="project" value="TreeGrafter"/>
</dbReference>
<feature type="domain" description="DSBA-like thioredoxin" evidence="3">
    <location>
        <begin position="5"/>
        <end position="200"/>
    </location>
</feature>
<dbReference type="InterPro" id="IPR001853">
    <property type="entry name" value="DSBA-like_thioredoxin_dom"/>
</dbReference>
<dbReference type="InterPro" id="IPR036249">
    <property type="entry name" value="Thioredoxin-like_sf"/>
</dbReference>
<dbReference type="OrthoDB" id="5244108at2"/>
<dbReference type="Gene3D" id="3.40.30.10">
    <property type="entry name" value="Glutaredoxin"/>
    <property type="match status" value="1"/>
</dbReference>
<dbReference type="EMBL" id="AP012603">
    <property type="protein sequence ID" value="BAM89509.1"/>
    <property type="molecule type" value="Genomic_DNA"/>
</dbReference>
<accession>M4Z7I6</accession>
<dbReference type="Proteomes" id="UP000011841">
    <property type="component" value="Chromosome"/>
</dbReference>
<dbReference type="InterPro" id="IPR014440">
    <property type="entry name" value="HCCAis_GSTk"/>
</dbReference>
<dbReference type="SUPFAM" id="SSF52833">
    <property type="entry name" value="Thioredoxin-like"/>
    <property type="match status" value="1"/>
</dbReference>
<dbReference type="GO" id="GO:0018845">
    <property type="term" value="F:2-hydroxychromene-2-carboxylate isomerase activity"/>
    <property type="evidence" value="ECO:0007669"/>
    <property type="project" value="UniProtKB-UniRule"/>
</dbReference>
<dbReference type="PANTHER" id="PTHR42943">
    <property type="entry name" value="GLUTATHIONE S-TRANSFERASE KAPPA"/>
    <property type="match status" value="1"/>
</dbReference>
<comment type="similarity">
    <text evidence="1">Belongs to the GST superfamily. NadH family.</text>
</comment>
<keyword evidence="5" id="KW-1185">Reference proteome</keyword>
<feature type="active site" description="Nucleophile" evidence="2">
    <location>
        <position position="13"/>
    </location>
</feature>
<dbReference type="GO" id="GO:0006749">
    <property type="term" value="P:glutathione metabolic process"/>
    <property type="evidence" value="ECO:0007669"/>
    <property type="project" value="TreeGrafter"/>
</dbReference>
<comment type="catalytic activity">
    <reaction evidence="1">
        <text>2-hydroxychromene-2-carboxylate = (3E)-4-(2-hydroxyphenyl)-2-oxobut-3-enoate</text>
        <dbReference type="Rhea" id="RHEA:27401"/>
        <dbReference type="ChEBI" id="CHEBI:59350"/>
        <dbReference type="ChEBI" id="CHEBI:59353"/>
        <dbReference type="EC" id="5.99.1.4"/>
    </reaction>
</comment>
<evidence type="ECO:0000313" key="4">
    <source>
        <dbReference type="EMBL" id="BAM89509.1"/>
    </source>
</evidence>
<dbReference type="PATRIC" id="fig|1245469.3.peg.3587"/>
<evidence type="ECO:0000256" key="1">
    <source>
        <dbReference type="PIRNR" id="PIRNR006386"/>
    </source>
</evidence>
<protein>
    <recommendedName>
        <fullName evidence="1">2-hydroxychromene-2-carboxylate isomerase</fullName>
        <ecNumber evidence="1">5.99.1.4</ecNumber>
    </recommendedName>
</protein>
<dbReference type="eggNOG" id="COG3917">
    <property type="taxonomic scope" value="Bacteria"/>
</dbReference>
<evidence type="ECO:0000313" key="5">
    <source>
        <dbReference type="Proteomes" id="UP000011841"/>
    </source>
</evidence>
<dbReference type="GeneID" id="301817352"/>
<dbReference type="PIRSF" id="PIRSF006386">
    <property type="entry name" value="HCCAis_GSTk"/>
    <property type="match status" value="1"/>
</dbReference>
<dbReference type="InterPro" id="IPR051924">
    <property type="entry name" value="GST_Kappa/NadH"/>
</dbReference>
<name>M4Z7I6_9BRAD</name>
<dbReference type="RefSeq" id="WP_015666621.1">
    <property type="nucleotide sequence ID" value="NC_020453.1"/>
</dbReference>
<dbReference type="Pfam" id="PF01323">
    <property type="entry name" value="DSBA"/>
    <property type="match status" value="1"/>
</dbReference>
<dbReference type="EC" id="5.99.1.4" evidence="1"/>
<dbReference type="HOGENOM" id="CLU_069253_1_3_5"/>
<dbReference type="GO" id="GO:0004364">
    <property type="term" value="F:glutathione transferase activity"/>
    <property type="evidence" value="ECO:0007669"/>
    <property type="project" value="TreeGrafter"/>
</dbReference>
<dbReference type="AlphaFoldDB" id="M4Z7I6"/>
<organism evidence="4 5">
    <name type="scientific">Bradyrhizobium oligotrophicum S58</name>
    <dbReference type="NCBI Taxonomy" id="1245469"/>
    <lineage>
        <taxon>Bacteria</taxon>
        <taxon>Pseudomonadati</taxon>
        <taxon>Pseudomonadota</taxon>
        <taxon>Alphaproteobacteria</taxon>
        <taxon>Hyphomicrobiales</taxon>
        <taxon>Nitrobacteraceae</taxon>
        <taxon>Bradyrhizobium</taxon>
    </lineage>
</organism>
<sequence>MTARIETYYDFRSPYAYFADYRVRKGNLGFADDVEWVGRPIFIDVILNLQNGRDPWAPYVDTLIPPKRAYLMADIRRMAEFYGAPCRPSWKCPARPNQVPALCVASLLSGPTEKIFRSAIFDGLWHEQKDISHPAVLRELLSRAGGDPALLEQAGDPSVHDALTQQTVQAYQSGVFGTPTFVWNGEIFFGADRLDVLAWKINRAARQPA</sequence>
<reference evidence="4 5" key="1">
    <citation type="journal article" date="2013" name="Appl. Environ. Microbiol.">
        <title>Genome analysis suggests that the soil oligotrophic bacterium Agromonas oligotrophica (Bradyrhizobium oligotrophicum) is a nitrogen-fixing symbiont of Aeschynomene indica.</title>
        <authorList>
            <person name="Okubo T."/>
            <person name="Fukushima S."/>
            <person name="Itakura M."/>
            <person name="Oshima K."/>
            <person name="Longtonglang A."/>
            <person name="Teaumroong N."/>
            <person name="Mitsui H."/>
            <person name="Hattori M."/>
            <person name="Hattori R."/>
            <person name="Hattori T."/>
            <person name="Minamisawa K."/>
        </authorList>
    </citation>
    <scope>NUCLEOTIDE SEQUENCE [LARGE SCALE GENOMIC DNA]</scope>
    <source>
        <strain evidence="4 5">S58</strain>
    </source>
</reference>
<evidence type="ECO:0000259" key="3">
    <source>
        <dbReference type="Pfam" id="PF01323"/>
    </source>
</evidence>
<keyword evidence="1" id="KW-0413">Isomerase</keyword>
<dbReference type="PANTHER" id="PTHR42943:SF4">
    <property type="entry name" value="C2H2-TYPE DOMAIN-CONTAINING PROTEIN"/>
    <property type="match status" value="1"/>
</dbReference>
<gene>
    <name evidence="4" type="ORF">S58_35160</name>
</gene>
<dbReference type="KEGG" id="aol:S58_35160"/>